<proteinExistence type="inferred from homology"/>
<dbReference type="EMBL" id="MFUG01000007">
    <property type="protein sequence ID" value="OGI76224.1"/>
    <property type="molecule type" value="Genomic_DNA"/>
</dbReference>
<protein>
    <recommendedName>
        <fullName evidence="4">Peptide deformylase</fullName>
    </recommendedName>
</protein>
<organism evidence="2 3">
    <name type="scientific">Candidatus Nomurabacteria bacterium RIFCSPHIGHO2_02_FULL_42_19</name>
    <dbReference type="NCBI Taxonomy" id="1801756"/>
    <lineage>
        <taxon>Bacteria</taxon>
        <taxon>Candidatus Nomuraibacteriota</taxon>
    </lineage>
</organism>
<dbReference type="InterPro" id="IPR036821">
    <property type="entry name" value="Peptide_deformylase_sf"/>
</dbReference>
<dbReference type="STRING" id="1801756.A3C67_03365"/>
<dbReference type="InterPro" id="IPR023635">
    <property type="entry name" value="Peptide_deformylase"/>
</dbReference>
<evidence type="ECO:0000256" key="1">
    <source>
        <dbReference type="ARBA" id="ARBA00010759"/>
    </source>
</evidence>
<dbReference type="Gene3D" id="3.90.45.10">
    <property type="entry name" value="Peptide deformylase"/>
    <property type="match status" value="1"/>
</dbReference>
<dbReference type="PANTHER" id="PTHR10458:SF22">
    <property type="entry name" value="PEPTIDE DEFORMYLASE"/>
    <property type="match status" value="1"/>
</dbReference>
<dbReference type="Pfam" id="PF01327">
    <property type="entry name" value="Pep_deformylase"/>
    <property type="match status" value="1"/>
</dbReference>
<comment type="caution">
    <text evidence="2">The sequence shown here is derived from an EMBL/GenBank/DDBJ whole genome shotgun (WGS) entry which is preliminary data.</text>
</comment>
<evidence type="ECO:0008006" key="4">
    <source>
        <dbReference type="Google" id="ProtNLM"/>
    </source>
</evidence>
<gene>
    <name evidence="2" type="ORF">A3C67_03365</name>
</gene>
<comment type="similarity">
    <text evidence="1">Belongs to the polypeptide deformylase family.</text>
</comment>
<dbReference type="GO" id="GO:0042586">
    <property type="term" value="F:peptide deformylase activity"/>
    <property type="evidence" value="ECO:0007669"/>
    <property type="project" value="InterPro"/>
</dbReference>
<dbReference type="PANTHER" id="PTHR10458">
    <property type="entry name" value="PEPTIDE DEFORMYLASE"/>
    <property type="match status" value="1"/>
</dbReference>
<reference evidence="2 3" key="1">
    <citation type="journal article" date="2016" name="Nat. Commun.">
        <title>Thousands of microbial genomes shed light on interconnected biogeochemical processes in an aquifer system.</title>
        <authorList>
            <person name="Anantharaman K."/>
            <person name="Brown C.T."/>
            <person name="Hug L.A."/>
            <person name="Sharon I."/>
            <person name="Castelle C.J."/>
            <person name="Probst A.J."/>
            <person name="Thomas B.C."/>
            <person name="Singh A."/>
            <person name="Wilkins M.J."/>
            <person name="Karaoz U."/>
            <person name="Brodie E.L."/>
            <person name="Williams K.H."/>
            <person name="Hubbard S.S."/>
            <person name="Banfield J.F."/>
        </authorList>
    </citation>
    <scope>NUCLEOTIDE SEQUENCE [LARGE SCALE GENOMIC DNA]</scope>
</reference>
<accession>A0A1F6W319</accession>
<dbReference type="Proteomes" id="UP000179275">
    <property type="component" value="Unassembled WGS sequence"/>
</dbReference>
<evidence type="ECO:0000313" key="2">
    <source>
        <dbReference type="EMBL" id="OGI76224.1"/>
    </source>
</evidence>
<name>A0A1F6W319_9BACT</name>
<dbReference type="AlphaFoldDB" id="A0A1F6W319"/>
<evidence type="ECO:0000313" key="3">
    <source>
        <dbReference type="Proteomes" id="UP000179275"/>
    </source>
</evidence>
<dbReference type="SUPFAM" id="SSF56420">
    <property type="entry name" value="Peptide deformylase"/>
    <property type="match status" value="1"/>
</dbReference>
<sequence length="150" mass="17796">MREIIKEPNNLLYQKCVPINNFDEARQIANELLIVIKSVAKWWNRWLGFAANQIGYSKRIIALRKSKNEYEILINPNLTERRFPFPYLETCFSLNSKKYYLVKRYLWTKVKYQNLEGSKCEIILKGPSAIYQEMDHIDGIMVSQIGLRVF</sequence>